<feature type="domain" description="Transposase IS204/IS1001/IS1096/IS1165 DDE" evidence="2">
    <location>
        <begin position="3"/>
        <end position="101"/>
    </location>
</feature>
<evidence type="ECO:0000256" key="1">
    <source>
        <dbReference type="SAM" id="MobiDB-lite"/>
    </source>
</evidence>
<organism evidence="3 4">
    <name type="scientific">Bullifex porci</name>
    <dbReference type="NCBI Taxonomy" id="2606638"/>
    <lineage>
        <taxon>Bacteria</taxon>
        <taxon>Pseudomonadati</taxon>
        <taxon>Spirochaetota</taxon>
        <taxon>Spirochaetia</taxon>
        <taxon>Spirochaetales</taxon>
        <taxon>Spirochaetaceae</taxon>
        <taxon>Bullifex</taxon>
    </lineage>
</organism>
<sequence>MARRKKALYDFIKFVGEEWMDGEEAVACDMNSDYQEVFKDCCPHIQVIRKNFNDKVVAEVRKDEQRRLYSEGRIEEAKMLKNTKYILTSNRQTLRKKDDKAKEDRKANIETKIFDGGKQKETRGGNEELYGASL</sequence>
<protein>
    <submittedName>
        <fullName evidence="3">Transposase</fullName>
    </submittedName>
</protein>
<evidence type="ECO:0000259" key="2">
    <source>
        <dbReference type="Pfam" id="PF01610"/>
    </source>
</evidence>
<accession>A0A7X2TRY9</accession>
<proteinExistence type="predicted"/>
<dbReference type="AlphaFoldDB" id="A0A7X2TRY9"/>
<dbReference type="InterPro" id="IPR002560">
    <property type="entry name" value="Transposase_DDE"/>
</dbReference>
<feature type="compositionally biased region" description="Basic and acidic residues" evidence="1">
    <location>
        <begin position="110"/>
        <end position="126"/>
    </location>
</feature>
<name>A0A7X2TRY9_9SPIO</name>
<reference evidence="3 4" key="1">
    <citation type="submission" date="2019-08" db="EMBL/GenBank/DDBJ databases">
        <title>In-depth cultivation of the pig gut microbiome towards novel bacterial diversity and tailored functional studies.</title>
        <authorList>
            <person name="Wylensek D."/>
            <person name="Hitch T.C.A."/>
            <person name="Clavel T."/>
        </authorList>
    </citation>
    <scope>NUCLEOTIDE SEQUENCE [LARGE SCALE GENOMIC DNA]</scope>
    <source>
        <strain evidence="3 4">NM-380-WT-3C1</strain>
    </source>
</reference>
<gene>
    <name evidence="3" type="ORF">FYJ80_07505</name>
</gene>
<dbReference type="RefSeq" id="WP_154425597.1">
    <property type="nucleotide sequence ID" value="NZ_VUNN01000014.1"/>
</dbReference>
<comment type="caution">
    <text evidence="3">The sequence shown here is derived from an EMBL/GenBank/DDBJ whole genome shotgun (WGS) entry which is preliminary data.</text>
</comment>
<keyword evidence="4" id="KW-1185">Reference proteome</keyword>
<dbReference type="Proteomes" id="UP000460549">
    <property type="component" value="Unassembled WGS sequence"/>
</dbReference>
<feature type="region of interest" description="Disordered" evidence="1">
    <location>
        <begin position="110"/>
        <end position="134"/>
    </location>
</feature>
<evidence type="ECO:0000313" key="4">
    <source>
        <dbReference type="Proteomes" id="UP000460549"/>
    </source>
</evidence>
<dbReference type="EMBL" id="VUNN01000014">
    <property type="protein sequence ID" value="MSU06620.1"/>
    <property type="molecule type" value="Genomic_DNA"/>
</dbReference>
<evidence type="ECO:0000313" key="3">
    <source>
        <dbReference type="EMBL" id="MSU06620.1"/>
    </source>
</evidence>
<dbReference type="Pfam" id="PF01610">
    <property type="entry name" value="DDE_Tnp_ISL3"/>
    <property type="match status" value="1"/>
</dbReference>